<accession>A0ABY7BRU2</accession>
<feature type="transmembrane region" description="Helical" evidence="1">
    <location>
        <begin position="66"/>
        <end position="83"/>
    </location>
</feature>
<dbReference type="EMBL" id="CP114006">
    <property type="protein sequence ID" value="WAN63392.1"/>
    <property type="molecule type" value="Genomic_DNA"/>
</dbReference>
<protein>
    <submittedName>
        <fullName evidence="2">Uncharacterized protein</fullName>
    </submittedName>
</protein>
<organism evidence="2 3">
    <name type="scientific">Candidatus Phytoplasma rubi</name>
    <dbReference type="NCBI Taxonomy" id="399025"/>
    <lineage>
        <taxon>Bacteria</taxon>
        <taxon>Bacillati</taxon>
        <taxon>Mycoplasmatota</taxon>
        <taxon>Mollicutes</taxon>
        <taxon>Acholeplasmatales</taxon>
        <taxon>Acholeplasmataceae</taxon>
        <taxon>Candidatus Phytoplasma</taxon>
        <taxon>16SrV (Elm yellows group)</taxon>
    </lineage>
</organism>
<evidence type="ECO:0000313" key="2">
    <source>
        <dbReference type="EMBL" id="WAN63392.1"/>
    </source>
</evidence>
<name>A0ABY7BRU2_9MOLU</name>
<keyword evidence="1" id="KW-0812">Transmembrane</keyword>
<proteinExistence type="predicted"/>
<feature type="transmembrane region" description="Helical" evidence="1">
    <location>
        <begin position="35"/>
        <end position="60"/>
    </location>
</feature>
<sequence length="85" mass="10291">MVYYCYLFLGFSWQLKKIIKKVIKKLMIETIPQRIWADWFSIFDLFFYFKIKVFTLSLMFLESLKVTTVLAGIFSFFFVLGFLPM</sequence>
<dbReference type="Proteomes" id="UP001164727">
    <property type="component" value="Chromosome"/>
</dbReference>
<reference evidence="2 3" key="1">
    <citation type="journal article" date="2023" name="Microbiol. Resour. Announc.">
        <title>Complete Genome of 'Candidatus Phytoplasma rubi' RS, a Phytopathogenic Bacterium Associated with Rubus Stunt Disease.</title>
        <authorList>
            <person name="Duckeck D."/>
            <person name="Zubert C."/>
            <person name="Bohm J.W."/>
            <person name="Carminati G."/>
            <person name="Schneider B."/>
            <person name="Kube M."/>
        </authorList>
    </citation>
    <scope>NUCLEOTIDE SEQUENCE [LARGE SCALE GENOMIC DNA]</scope>
    <source>
        <strain evidence="2 3">RS</strain>
    </source>
</reference>
<keyword evidence="1" id="KW-0472">Membrane</keyword>
<evidence type="ECO:0000313" key="3">
    <source>
        <dbReference type="Proteomes" id="UP001164727"/>
    </source>
</evidence>
<keyword evidence="1" id="KW-1133">Transmembrane helix</keyword>
<keyword evidence="3" id="KW-1185">Reference proteome</keyword>
<gene>
    <name evidence="2" type="ORF">RS022_05080</name>
</gene>
<evidence type="ECO:0000256" key="1">
    <source>
        <dbReference type="SAM" id="Phobius"/>
    </source>
</evidence>